<evidence type="ECO:0000259" key="1">
    <source>
        <dbReference type="Pfam" id="PF00501"/>
    </source>
</evidence>
<dbReference type="PROSITE" id="PS00455">
    <property type="entry name" value="AMP_BINDING"/>
    <property type="match status" value="1"/>
</dbReference>
<dbReference type="InterPro" id="IPR000873">
    <property type="entry name" value="AMP-dep_synth/lig_dom"/>
</dbReference>
<dbReference type="InterPro" id="IPR020845">
    <property type="entry name" value="AMP-binding_CS"/>
</dbReference>
<dbReference type="Proteomes" id="UP000672657">
    <property type="component" value="Unassembled WGS sequence"/>
</dbReference>
<name>A0ABM8TRW5_9BURK</name>
<feature type="domain" description="AMP-dependent synthetase/ligase" evidence="1">
    <location>
        <begin position="11"/>
        <end position="177"/>
    </location>
</feature>
<dbReference type="PANTHER" id="PTHR43767">
    <property type="entry name" value="LONG-CHAIN-FATTY-ACID--COA LIGASE"/>
    <property type="match status" value="1"/>
</dbReference>
<proteinExistence type="predicted"/>
<dbReference type="PANTHER" id="PTHR43767:SF1">
    <property type="entry name" value="NONRIBOSOMAL PEPTIDE SYNTHASE PES1 (EUROFUNG)-RELATED"/>
    <property type="match status" value="1"/>
</dbReference>
<evidence type="ECO:0000313" key="3">
    <source>
        <dbReference type="Proteomes" id="UP000672657"/>
    </source>
</evidence>
<dbReference type="EMBL" id="CAJPVI010000053">
    <property type="protein sequence ID" value="CAG2159009.1"/>
    <property type="molecule type" value="Genomic_DNA"/>
</dbReference>
<dbReference type="GO" id="GO:0008756">
    <property type="term" value="F:o-succinylbenzoate-CoA ligase activity"/>
    <property type="evidence" value="ECO:0007669"/>
    <property type="project" value="UniProtKB-EC"/>
</dbReference>
<organism evidence="2 3">
    <name type="scientific">Cupriavidus numazuensis</name>
    <dbReference type="NCBI Taxonomy" id="221992"/>
    <lineage>
        <taxon>Bacteria</taxon>
        <taxon>Pseudomonadati</taxon>
        <taxon>Pseudomonadota</taxon>
        <taxon>Betaproteobacteria</taxon>
        <taxon>Burkholderiales</taxon>
        <taxon>Burkholderiaceae</taxon>
        <taxon>Cupriavidus</taxon>
    </lineage>
</organism>
<dbReference type="Gene3D" id="3.40.50.980">
    <property type="match status" value="1"/>
</dbReference>
<comment type="caution">
    <text evidence="2">The sequence shown here is derived from an EMBL/GenBank/DDBJ whole genome shotgun (WGS) entry which is preliminary data.</text>
</comment>
<accession>A0ABM8TRW5</accession>
<dbReference type="EC" id="6.2.1.26" evidence="2"/>
<dbReference type="InterPro" id="IPR050237">
    <property type="entry name" value="ATP-dep_AMP-bd_enzyme"/>
</dbReference>
<evidence type="ECO:0000313" key="2">
    <source>
        <dbReference type="EMBL" id="CAG2159009.1"/>
    </source>
</evidence>
<reference evidence="2 3" key="1">
    <citation type="submission" date="2021-03" db="EMBL/GenBank/DDBJ databases">
        <authorList>
            <person name="Peeters C."/>
        </authorList>
    </citation>
    <scope>NUCLEOTIDE SEQUENCE [LARGE SCALE GENOMIC DNA]</scope>
    <source>
        <strain evidence="2 3">LMG 26411</strain>
    </source>
</reference>
<keyword evidence="2" id="KW-0436">Ligase</keyword>
<dbReference type="SUPFAM" id="SSF56801">
    <property type="entry name" value="Acetyl-CoA synthetase-like"/>
    <property type="match status" value="1"/>
</dbReference>
<dbReference type="Pfam" id="PF00501">
    <property type="entry name" value="AMP-binding"/>
    <property type="match status" value="1"/>
</dbReference>
<sequence length="298" mass="32483">MNTNLAHMLVRTARAYPAQAALFLGTEQLSTFAQLADRVARCAGGLRDWLGLHAGDRVVLIMKNCPQYVELLYAIWHAGLCAVPINAKLHPREIDDIVRDSGASVCFVSDVNAVTNARTIVVDSTDYHALFAAPGVPVADVVGDTLAWLFYTSGTTGKPKGVMLSHGNLSAMSGAYCGAVTRIVPGDVSFTLRQCPTARGFTSSRTSPKVPVKSFHPRAVSMPPSWSNSLRRTREQVCLRRRPCSTAWSSTCAEAVPISRISRSSFAAAPPSIWRMKSPRLTVWARKLRRSMARAKVR</sequence>
<keyword evidence="3" id="KW-1185">Reference proteome</keyword>
<protein>
    <submittedName>
        <fullName evidence="2">2-succinylbenzoate--CoA ligase</fullName>
        <ecNumber evidence="2">6.2.1.26</ecNumber>
    </submittedName>
</protein>
<gene>
    <name evidence="2" type="primary">menE_7</name>
    <name evidence="2" type="ORF">LMG26411_06369</name>
</gene>